<reference evidence="14" key="1">
    <citation type="journal article" date="2019" name="Int. J. Syst. Evol. Microbiol.">
        <title>The Global Catalogue of Microorganisms (GCM) 10K type strain sequencing project: providing services to taxonomists for standard genome sequencing and annotation.</title>
        <authorList>
            <consortium name="The Broad Institute Genomics Platform"/>
            <consortium name="The Broad Institute Genome Sequencing Center for Infectious Disease"/>
            <person name="Wu L."/>
            <person name="Ma J."/>
        </authorList>
    </citation>
    <scope>NUCLEOTIDE SEQUENCE [LARGE SCALE GENOMIC DNA]</scope>
    <source>
        <strain evidence="14">CGMCC 1.10131</strain>
    </source>
</reference>
<organism evidence="13 14">
    <name type="scientific">Agarivorans gilvus</name>
    <dbReference type="NCBI Taxonomy" id="680279"/>
    <lineage>
        <taxon>Bacteria</taxon>
        <taxon>Pseudomonadati</taxon>
        <taxon>Pseudomonadota</taxon>
        <taxon>Gammaproteobacteria</taxon>
        <taxon>Alteromonadales</taxon>
        <taxon>Alteromonadaceae</taxon>
        <taxon>Agarivorans</taxon>
    </lineage>
</organism>
<proteinExistence type="inferred from homology"/>
<evidence type="ECO:0000313" key="14">
    <source>
        <dbReference type="Proteomes" id="UP000651977"/>
    </source>
</evidence>
<comment type="similarity">
    <text evidence="2 10">Belongs to the GSP L family.</text>
</comment>
<protein>
    <recommendedName>
        <fullName evidence="10">Type II secretion system protein L</fullName>
        <shortName evidence="10">T2SS protein L</shortName>
    </recommendedName>
</protein>
<accession>A0ABQ1I3P7</accession>
<evidence type="ECO:0000256" key="7">
    <source>
        <dbReference type="ARBA" id="ARBA00022927"/>
    </source>
</evidence>
<evidence type="ECO:0000256" key="1">
    <source>
        <dbReference type="ARBA" id="ARBA00004377"/>
    </source>
</evidence>
<dbReference type="Gene3D" id="3.30.1360.100">
    <property type="entry name" value="General secretion pathway protein M, EpsM"/>
    <property type="match status" value="1"/>
</dbReference>
<evidence type="ECO:0000256" key="4">
    <source>
        <dbReference type="ARBA" id="ARBA00022475"/>
    </source>
</evidence>
<keyword evidence="7 10" id="KW-0653">Protein transport</keyword>
<keyword evidence="14" id="KW-1185">Reference proteome</keyword>
<comment type="subcellular location">
    <subcellularLocation>
        <location evidence="1">Cell inner membrane</location>
        <topology evidence="1">Single-pass membrane protein</topology>
    </subcellularLocation>
</comment>
<evidence type="ECO:0000256" key="3">
    <source>
        <dbReference type="ARBA" id="ARBA00022448"/>
    </source>
</evidence>
<dbReference type="Gene3D" id="3.30.420.380">
    <property type="match status" value="1"/>
</dbReference>
<dbReference type="CDD" id="cd24017">
    <property type="entry name" value="ASKHA_T2SSL_N"/>
    <property type="match status" value="1"/>
</dbReference>
<dbReference type="InterPro" id="IPR043129">
    <property type="entry name" value="ATPase_NBD"/>
</dbReference>
<dbReference type="EMBL" id="BMDY01000016">
    <property type="protein sequence ID" value="GGB12109.1"/>
    <property type="molecule type" value="Genomic_DNA"/>
</dbReference>
<evidence type="ECO:0000256" key="10">
    <source>
        <dbReference type="PIRNR" id="PIRNR015761"/>
    </source>
</evidence>
<keyword evidence="8" id="KW-1133">Transmembrane helix</keyword>
<keyword evidence="3 10" id="KW-0813">Transport</keyword>
<keyword evidence="5" id="KW-0997">Cell inner membrane</keyword>
<dbReference type="Proteomes" id="UP000651977">
    <property type="component" value="Unassembled WGS sequence"/>
</dbReference>
<keyword evidence="6" id="KW-0812">Transmembrane</keyword>
<dbReference type="NCBIfam" id="TIGR01709">
    <property type="entry name" value="typeII_sec_gspL"/>
    <property type="match status" value="1"/>
</dbReference>
<dbReference type="Gene3D" id="3.30.420.370">
    <property type="match status" value="1"/>
</dbReference>
<sequence length="400" mass="45122">MNEQLIIRLPSSAKGSVNWLVWSDSEQEVIATGELASTAELGLLQEKAEQRRVITLLPASDVAQHRVSLPRSAQRSWQQVAPFMLEEQLAQDPDELHIVLLGKDKEAVELACISHKQMASWQDMLETAGINSRYWTIDSLCLPQAEAGCASAIQLNQQWLLRFADGKVMNIDQPWLATALALLEQDYPELVIQHYSPAPDIHLEHIQWQEASPELAMKLLSDGLKKSPLNLLQGRYAPSNPLAKIWQQWRKVAVAAGICFALALAQQVIETHKTEQQIAEVKDNIREVYKQVFPQVSRVRDSSIRRDFRRALAELDAAPQQDFVTMMVHLAGAFEQERDFAPLSLRYDHQKGEIRLQAQAKSYQSFEKFRQAVQPYVTEQGTLSNKEGAVVGTLVIRKAS</sequence>
<evidence type="ECO:0000256" key="2">
    <source>
        <dbReference type="ARBA" id="ARBA00005318"/>
    </source>
</evidence>
<evidence type="ECO:0000256" key="8">
    <source>
        <dbReference type="ARBA" id="ARBA00022989"/>
    </source>
</evidence>
<comment type="caution">
    <text evidence="13">The sequence shown here is derived from an EMBL/GenBank/DDBJ whole genome shotgun (WGS) entry which is preliminary data.</text>
</comment>
<evidence type="ECO:0000313" key="13">
    <source>
        <dbReference type="EMBL" id="GGB12109.1"/>
    </source>
</evidence>
<gene>
    <name evidence="13" type="primary">gspL</name>
    <name evidence="13" type="ORF">GCM10007414_26980</name>
</gene>
<dbReference type="Pfam" id="PF05134">
    <property type="entry name" value="T2SSL"/>
    <property type="match status" value="1"/>
</dbReference>
<dbReference type="SUPFAM" id="SSF53067">
    <property type="entry name" value="Actin-like ATPase domain"/>
    <property type="match status" value="2"/>
</dbReference>
<evidence type="ECO:0000256" key="5">
    <source>
        <dbReference type="ARBA" id="ARBA00022519"/>
    </source>
</evidence>
<dbReference type="InterPro" id="IPR007812">
    <property type="entry name" value="T2SS_protein-GspL"/>
</dbReference>
<dbReference type="PIRSF" id="PIRSF015761">
    <property type="entry name" value="Protein_L"/>
    <property type="match status" value="1"/>
</dbReference>
<dbReference type="InterPro" id="IPR024230">
    <property type="entry name" value="GspL_cyto_dom"/>
</dbReference>
<dbReference type="InterPro" id="IPR025691">
    <property type="entry name" value="GspL_pp_dom"/>
</dbReference>
<feature type="domain" description="GspL cytoplasmic actin-ATPase-like" evidence="11">
    <location>
        <begin position="5"/>
        <end position="238"/>
    </location>
</feature>
<evidence type="ECO:0000256" key="9">
    <source>
        <dbReference type="ARBA" id="ARBA00023136"/>
    </source>
</evidence>
<feature type="domain" description="GspL periplasmic" evidence="12">
    <location>
        <begin position="244"/>
        <end position="398"/>
    </location>
</feature>
<name>A0ABQ1I3P7_9ALTE</name>
<dbReference type="Pfam" id="PF12693">
    <property type="entry name" value="GspL_C"/>
    <property type="match status" value="1"/>
</dbReference>
<evidence type="ECO:0000256" key="6">
    <source>
        <dbReference type="ARBA" id="ARBA00022692"/>
    </source>
</evidence>
<evidence type="ECO:0000259" key="12">
    <source>
        <dbReference type="Pfam" id="PF12693"/>
    </source>
</evidence>
<keyword evidence="4" id="KW-1003">Cell membrane</keyword>
<keyword evidence="9" id="KW-0472">Membrane</keyword>
<comment type="function">
    <text evidence="10">Inner membrane component of the type II secretion system required for the energy-dependent secretion of extracellular factors such as proteases and toxins from the periplasm.</text>
</comment>
<evidence type="ECO:0000259" key="11">
    <source>
        <dbReference type="Pfam" id="PF05134"/>
    </source>
</evidence>
<dbReference type="RefSeq" id="WP_055733814.1">
    <property type="nucleotide sequence ID" value="NZ_BMDY01000016.1"/>
</dbReference>